<keyword evidence="1" id="KW-0479">Metal-binding</keyword>
<dbReference type="PROSITE" id="PS01358">
    <property type="entry name" value="ZF_RANBP2_1"/>
    <property type="match status" value="2"/>
</dbReference>
<evidence type="ECO:0000256" key="4">
    <source>
        <dbReference type="PROSITE-ProRule" id="PRU00322"/>
    </source>
</evidence>
<dbReference type="Proteomes" id="UP000652761">
    <property type="component" value="Unassembled WGS sequence"/>
</dbReference>
<dbReference type="Gene3D" id="4.10.1060.10">
    <property type="entry name" value="Zinc finger, RanBP2-type"/>
    <property type="match status" value="2"/>
</dbReference>
<keyword evidence="3" id="KW-0862">Zinc</keyword>
<evidence type="ECO:0000313" key="7">
    <source>
        <dbReference type="EMBL" id="MQL99169.1"/>
    </source>
</evidence>
<feature type="compositionally biased region" description="Gly residues" evidence="5">
    <location>
        <begin position="83"/>
        <end position="93"/>
    </location>
</feature>
<feature type="domain" description="RanBP2-type" evidence="6">
    <location>
        <begin position="343"/>
        <end position="372"/>
    </location>
</feature>
<dbReference type="AlphaFoldDB" id="A0A843W7S0"/>
<evidence type="ECO:0000259" key="6">
    <source>
        <dbReference type="PROSITE" id="PS50199"/>
    </source>
</evidence>
<feature type="domain" description="RanBP2-type" evidence="6">
    <location>
        <begin position="299"/>
        <end position="328"/>
    </location>
</feature>
<feature type="region of interest" description="Disordered" evidence="5">
    <location>
        <begin position="66"/>
        <end position="96"/>
    </location>
</feature>
<evidence type="ECO:0000256" key="5">
    <source>
        <dbReference type="SAM" id="MobiDB-lite"/>
    </source>
</evidence>
<feature type="region of interest" description="Disordered" evidence="5">
    <location>
        <begin position="22"/>
        <end position="52"/>
    </location>
</feature>
<dbReference type="GO" id="GO:0003729">
    <property type="term" value="F:mRNA binding"/>
    <property type="evidence" value="ECO:0007669"/>
    <property type="project" value="TreeGrafter"/>
</dbReference>
<keyword evidence="2 4" id="KW-0863">Zinc-finger</keyword>
<feature type="compositionally biased region" description="Basic and acidic residues" evidence="5">
    <location>
        <begin position="442"/>
        <end position="451"/>
    </location>
</feature>
<gene>
    <name evidence="7" type="ORF">Taro_031889</name>
</gene>
<dbReference type="PANTHER" id="PTHR23111:SF23">
    <property type="entry name" value="RAN BP2_NZF ZINC FINGER-LIKE SUPERFAMILY PROTEIN"/>
    <property type="match status" value="1"/>
</dbReference>
<evidence type="ECO:0000256" key="2">
    <source>
        <dbReference type="ARBA" id="ARBA00022771"/>
    </source>
</evidence>
<dbReference type="SUPFAM" id="SSF90209">
    <property type="entry name" value="Ran binding protein zinc finger-like"/>
    <property type="match status" value="2"/>
</dbReference>
<comment type="caution">
    <text evidence="7">The sequence shown here is derived from an EMBL/GenBank/DDBJ whole genome shotgun (WGS) entry which is preliminary data.</text>
</comment>
<keyword evidence="8" id="KW-1185">Reference proteome</keyword>
<sequence length="500" mass="56479">MYSRLSPLRRSYHGSLLHFLPSANGRRPGQLPQRRFFHSSSSEDDQPPHDSRLGFVFRELEGLQSLQPMGSAPPEYPERREGGGSGRGEGGGAEEVEISHPWPEWVGLMEKVLRGGYLDRYGVRRGSATASKDANRVRTACLKFARDRVDLIRCLSRKDIQIVVESGCPSLDRKVVNSGKRLRAHVGIEEGKVCSSCNLRGNCERAYLNAQKDERGRTVDIMRILLTYGLNLAVGSVENKTCRTKTVEESARRLLYEMADFSIKQSDSDDMTADSGKLSIRKGKYEGKQLPSQIDTLMKQGDWMCPKCNFLNFAKNMKCLRCDGLSQEKLKKFKEEYEHLPLKKGDWICNRCNYINFRRNAFCLKCDWKRPKALSEGGSSAAYQHEREAYLKPSRISFVRSEDDSRQYPVHLESAEEDSDFWSTSGDEHDNRSGISQHPIGKGRDQSETTKTRGTSRKGAKNGVSAMGSIRSGFLKFTESCSDDDMAGWFGHQKKDKGHK</sequence>
<dbReference type="PANTHER" id="PTHR23111">
    <property type="entry name" value="ZINC FINGER PROTEIN"/>
    <property type="match status" value="1"/>
</dbReference>
<accession>A0A843W7S0</accession>
<dbReference type="OrthoDB" id="448399at2759"/>
<dbReference type="Pfam" id="PF00641">
    <property type="entry name" value="Zn_ribbon_RanBP"/>
    <property type="match status" value="1"/>
</dbReference>
<dbReference type="GO" id="GO:0005737">
    <property type="term" value="C:cytoplasm"/>
    <property type="evidence" value="ECO:0007669"/>
    <property type="project" value="TreeGrafter"/>
</dbReference>
<evidence type="ECO:0000313" key="8">
    <source>
        <dbReference type="Proteomes" id="UP000652761"/>
    </source>
</evidence>
<reference evidence="7" key="1">
    <citation type="submission" date="2017-07" db="EMBL/GenBank/DDBJ databases">
        <title>Taro Niue Genome Assembly and Annotation.</title>
        <authorList>
            <person name="Atibalentja N."/>
            <person name="Keating K."/>
            <person name="Fields C.J."/>
        </authorList>
    </citation>
    <scope>NUCLEOTIDE SEQUENCE</scope>
    <source>
        <strain evidence="7">Niue_2</strain>
        <tissue evidence="7">Leaf</tissue>
    </source>
</reference>
<proteinExistence type="predicted"/>
<name>A0A843W7S0_COLES</name>
<dbReference type="SMART" id="SM00547">
    <property type="entry name" value="ZnF_RBZ"/>
    <property type="match status" value="2"/>
</dbReference>
<organism evidence="7 8">
    <name type="scientific">Colocasia esculenta</name>
    <name type="common">Wild taro</name>
    <name type="synonym">Arum esculentum</name>
    <dbReference type="NCBI Taxonomy" id="4460"/>
    <lineage>
        <taxon>Eukaryota</taxon>
        <taxon>Viridiplantae</taxon>
        <taxon>Streptophyta</taxon>
        <taxon>Embryophyta</taxon>
        <taxon>Tracheophyta</taxon>
        <taxon>Spermatophyta</taxon>
        <taxon>Magnoliopsida</taxon>
        <taxon>Liliopsida</taxon>
        <taxon>Araceae</taxon>
        <taxon>Aroideae</taxon>
        <taxon>Colocasieae</taxon>
        <taxon>Colocasia</taxon>
    </lineage>
</organism>
<dbReference type="InterPro" id="IPR001876">
    <property type="entry name" value="Znf_RanBP2"/>
</dbReference>
<dbReference type="GO" id="GO:0008270">
    <property type="term" value="F:zinc ion binding"/>
    <property type="evidence" value="ECO:0007669"/>
    <property type="project" value="UniProtKB-KW"/>
</dbReference>
<evidence type="ECO:0000256" key="1">
    <source>
        <dbReference type="ARBA" id="ARBA00022723"/>
    </source>
</evidence>
<dbReference type="PROSITE" id="PS50199">
    <property type="entry name" value="ZF_RANBP2_2"/>
    <property type="match status" value="2"/>
</dbReference>
<protein>
    <recommendedName>
        <fullName evidence="6">RanBP2-type domain-containing protein</fullName>
    </recommendedName>
</protein>
<dbReference type="EMBL" id="NMUH01002307">
    <property type="protein sequence ID" value="MQL99169.1"/>
    <property type="molecule type" value="Genomic_DNA"/>
</dbReference>
<dbReference type="InterPro" id="IPR036443">
    <property type="entry name" value="Znf_RanBP2_sf"/>
</dbReference>
<feature type="region of interest" description="Disordered" evidence="5">
    <location>
        <begin position="413"/>
        <end position="465"/>
    </location>
</feature>
<evidence type="ECO:0000256" key="3">
    <source>
        <dbReference type="ARBA" id="ARBA00022833"/>
    </source>
</evidence>